<dbReference type="InParanoid" id="E9G4Y5"/>
<dbReference type="InterPro" id="IPR015943">
    <property type="entry name" value="WD40/YVTN_repeat-like_dom_sf"/>
</dbReference>
<name>E9G4Y5_DAPPU</name>
<protein>
    <submittedName>
        <fullName evidence="7">Uncharacterized protein</fullName>
    </submittedName>
</protein>
<dbReference type="InterPro" id="IPR036322">
    <property type="entry name" value="WD40_repeat_dom_sf"/>
</dbReference>
<gene>
    <name evidence="7" type="ORF">DAPPUDRAFT_314205</name>
</gene>
<accession>E9G4Y5</accession>
<feature type="compositionally biased region" description="Polar residues" evidence="6">
    <location>
        <begin position="1"/>
        <end position="10"/>
    </location>
</feature>
<sequence>MASSNTQNCAESEDNSKDDQLSSIKKQKVDHDLFKQTEIPCLEEKEERCSGTRSVYFSCFNPVWPILACGLSGGTILIIQGEKKTDLVATWENKRWFNINATSATTDLGWNMDGTLLLTTFLDGKLVLWNKDTENLMEVNDTSGEQVWAIIWNPFLPYMFATRNNKTVLVWDDAKDQPRLLEKKFALHTSTIRDFVWISVDQFVSCSDDGLILLCHIEKDYSLKSFSHEEAILTLSWNNISNLLGCLSRDGTLKVLSMKKNEPEFVSKNERMKRPTCIAWYPTHSSQITESNSTLIACGMENGSVVFWDIRGKGDPVRYLLEQTNSIWDVSFSPDGMFLTSIDLQGELVIWSTETWEIIFKSKLSFRASKGILLWGGDGHKLAIANSSEQIHILEAVEARETH</sequence>
<organism evidence="7 8">
    <name type="scientific">Daphnia pulex</name>
    <name type="common">Water flea</name>
    <dbReference type="NCBI Taxonomy" id="6669"/>
    <lineage>
        <taxon>Eukaryota</taxon>
        <taxon>Metazoa</taxon>
        <taxon>Ecdysozoa</taxon>
        <taxon>Arthropoda</taxon>
        <taxon>Crustacea</taxon>
        <taxon>Branchiopoda</taxon>
        <taxon>Diplostraca</taxon>
        <taxon>Cladocera</taxon>
        <taxon>Anomopoda</taxon>
        <taxon>Daphniidae</taxon>
        <taxon>Daphnia</taxon>
    </lineage>
</organism>
<reference evidence="7 8" key="1">
    <citation type="journal article" date="2011" name="Science">
        <title>The ecoresponsive genome of Daphnia pulex.</title>
        <authorList>
            <person name="Colbourne J.K."/>
            <person name="Pfrender M.E."/>
            <person name="Gilbert D."/>
            <person name="Thomas W.K."/>
            <person name="Tucker A."/>
            <person name="Oakley T.H."/>
            <person name="Tokishita S."/>
            <person name="Aerts A."/>
            <person name="Arnold G.J."/>
            <person name="Basu M.K."/>
            <person name="Bauer D.J."/>
            <person name="Caceres C.E."/>
            <person name="Carmel L."/>
            <person name="Casola C."/>
            <person name="Choi J.H."/>
            <person name="Detter J.C."/>
            <person name="Dong Q."/>
            <person name="Dusheyko S."/>
            <person name="Eads B.D."/>
            <person name="Frohlich T."/>
            <person name="Geiler-Samerotte K.A."/>
            <person name="Gerlach D."/>
            <person name="Hatcher P."/>
            <person name="Jogdeo S."/>
            <person name="Krijgsveld J."/>
            <person name="Kriventseva E.V."/>
            <person name="Kultz D."/>
            <person name="Laforsch C."/>
            <person name="Lindquist E."/>
            <person name="Lopez J."/>
            <person name="Manak J.R."/>
            <person name="Muller J."/>
            <person name="Pangilinan J."/>
            <person name="Patwardhan R.P."/>
            <person name="Pitluck S."/>
            <person name="Pritham E.J."/>
            <person name="Rechtsteiner A."/>
            <person name="Rho M."/>
            <person name="Rogozin I.B."/>
            <person name="Sakarya O."/>
            <person name="Salamov A."/>
            <person name="Schaack S."/>
            <person name="Shapiro H."/>
            <person name="Shiga Y."/>
            <person name="Skalitzky C."/>
            <person name="Smith Z."/>
            <person name="Souvorov A."/>
            <person name="Sung W."/>
            <person name="Tang Z."/>
            <person name="Tsuchiya D."/>
            <person name="Tu H."/>
            <person name="Vos H."/>
            <person name="Wang M."/>
            <person name="Wolf Y.I."/>
            <person name="Yamagata H."/>
            <person name="Yamada T."/>
            <person name="Ye Y."/>
            <person name="Shaw J.R."/>
            <person name="Andrews J."/>
            <person name="Crease T.J."/>
            <person name="Tang H."/>
            <person name="Lucas S.M."/>
            <person name="Robertson H.M."/>
            <person name="Bork P."/>
            <person name="Koonin E.V."/>
            <person name="Zdobnov E.M."/>
            <person name="Grigoriev I.V."/>
            <person name="Lynch M."/>
            <person name="Boore J.L."/>
        </authorList>
    </citation>
    <scope>NUCLEOTIDE SEQUENCE [LARGE SCALE GENOMIC DNA]</scope>
</reference>
<evidence type="ECO:0000256" key="3">
    <source>
        <dbReference type="ARBA" id="ARBA00022737"/>
    </source>
</evidence>
<dbReference type="PANTHER" id="PTHR22846:SF2">
    <property type="entry name" value="F-BOX-LIKE_WD REPEAT-CONTAINING PROTEIN EBI"/>
    <property type="match status" value="1"/>
</dbReference>
<evidence type="ECO:0000313" key="8">
    <source>
        <dbReference type="Proteomes" id="UP000000305"/>
    </source>
</evidence>
<comment type="similarity">
    <text evidence="5">Belongs to the WD repeat EBI family.</text>
</comment>
<dbReference type="PhylomeDB" id="E9G4Y5"/>
<dbReference type="OrthoDB" id="427368at2759"/>
<evidence type="ECO:0000256" key="1">
    <source>
        <dbReference type="ARBA" id="ARBA00004123"/>
    </source>
</evidence>
<dbReference type="InterPro" id="IPR045183">
    <property type="entry name" value="Ebi-like"/>
</dbReference>
<dbReference type="Proteomes" id="UP000000305">
    <property type="component" value="Unassembled WGS sequence"/>
</dbReference>
<keyword evidence="4" id="KW-0539">Nucleus</keyword>
<dbReference type="AlphaFoldDB" id="E9G4Y5"/>
<evidence type="ECO:0000256" key="4">
    <source>
        <dbReference type="ARBA" id="ARBA00023242"/>
    </source>
</evidence>
<keyword evidence="3" id="KW-0677">Repeat</keyword>
<dbReference type="InterPro" id="IPR001680">
    <property type="entry name" value="WD40_rpt"/>
</dbReference>
<dbReference type="Pfam" id="PF00400">
    <property type="entry name" value="WD40"/>
    <property type="match status" value="1"/>
</dbReference>
<evidence type="ECO:0000256" key="5">
    <source>
        <dbReference type="ARBA" id="ARBA00025741"/>
    </source>
</evidence>
<proteinExistence type="inferred from homology"/>
<dbReference type="SMART" id="SM00320">
    <property type="entry name" value="WD40"/>
    <property type="match status" value="6"/>
</dbReference>
<dbReference type="EMBL" id="GL732532">
    <property type="protein sequence ID" value="EFX85478.1"/>
    <property type="molecule type" value="Genomic_DNA"/>
</dbReference>
<dbReference type="Gene3D" id="2.130.10.10">
    <property type="entry name" value="YVTN repeat-like/Quinoprotein amine dehydrogenase"/>
    <property type="match status" value="1"/>
</dbReference>
<feature type="region of interest" description="Disordered" evidence="6">
    <location>
        <begin position="1"/>
        <end position="25"/>
    </location>
</feature>
<dbReference type="GO" id="GO:0000118">
    <property type="term" value="C:histone deacetylase complex"/>
    <property type="evidence" value="ECO:0000318"/>
    <property type="project" value="GO_Central"/>
</dbReference>
<dbReference type="STRING" id="6669.E9G4Y5"/>
<dbReference type="GO" id="GO:0006357">
    <property type="term" value="P:regulation of transcription by RNA polymerase II"/>
    <property type="evidence" value="ECO:0000318"/>
    <property type="project" value="GO_Central"/>
</dbReference>
<dbReference type="KEGG" id="dpx:DAPPUDRAFT_314205"/>
<dbReference type="HOGENOM" id="CLU_049792_0_0_1"/>
<keyword evidence="8" id="KW-1185">Reference proteome</keyword>
<dbReference type="eggNOG" id="KOG0273">
    <property type="taxonomic scope" value="Eukaryota"/>
</dbReference>
<keyword evidence="2" id="KW-0853">WD repeat</keyword>
<evidence type="ECO:0000256" key="6">
    <source>
        <dbReference type="SAM" id="MobiDB-lite"/>
    </source>
</evidence>
<dbReference type="SUPFAM" id="SSF50978">
    <property type="entry name" value="WD40 repeat-like"/>
    <property type="match status" value="1"/>
</dbReference>
<comment type="subcellular location">
    <subcellularLocation>
        <location evidence="1">Nucleus</location>
    </subcellularLocation>
</comment>
<dbReference type="GO" id="GO:0003714">
    <property type="term" value="F:transcription corepressor activity"/>
    <property type="evidence" value="ECO:0000318"/>
    <property type="project" value="GO_Central"/>
</dbReference>
<evidence type="ECO:0000313" key="7">
    <source>
        <dbReference type="EMBL" id="EFX85478.1"/>
    </source>
</evidence>
<dbReference type="PANTHER" id="PTHR22846">
    <property type="entry name" value="WD40 REPEAT PROTEIN"/>
    <property type="match status" value="1"/>
</dbReference>
<evidence type="ECO:0000256" key="2">
    <source>
        <dbReference type="ARBA" id="ARBA00022574"/>
    </source>
</evidence>
<dbReference type="FunFam" id="2.130.10.10:FF:002198">
    <property type="entry name" value="Uncharacterized protein"/>
    <property type="match status" value="1"/>
</dbReference>